<organism evidence="2 3">
    <name type="scientific">Mycobacterium leprae</name>
    <dbReference type="NCBI Taxonomy" id="1769"/>
    <lineage>
        <taxon>Bacteria</taxon>
        <taxon>Bacillati</taxon>
        <taxon>Actinomycetota</taxon>
        <taxon>Actinomycetes</taxon>
        <taxon>Mycobacteriales</taxon>
        <taxon>Mycobacteriaceae</taxon>
        <taxon>Mycobacterium</taxon>
    </lineage>
</organism>
<dbReference type="EMBL" id="CP029543">
    <property type="protein sequence ID" value="AWV48501.1"/>
    <property type="molecule type" value="Genomic_DNA"/>
</dbReference>
<gene>
    <name evidence="2" type="ORF">DIJ64_11875</name>
</gene>
<sequence length="55" mass="6416">MRHPMYLHRYAIQATKADSSPNYHKDKLIVPSNQKIDAVLVVNNRGTWMFDCNNI</sequence>
<evidence type="ECO:0000313" key="3">
    <source>
        <dbReference type="Proteomes" id="UP000249682"/>
    </source>
</evidence>
<evidence type="ECO:0000259" key="1">
    <source>
        <dbReference type="Pfam" id="PF07731"/>
    </source>
</evidence>
<accession>A0AAD0P8P4</accession>
<dbReference type="GO" id="GO:0005507">
    <property type="term" value="F:copper ion binding"/>
    <property type="evidence" value="ECO:0007669"/>
    <property type="project" value="InterPro"/>
</dbReference>
<evidence type="ECO:0000313" key="2">
    <source>
        <dbReference type="EMBL" id="AWV48501.1"/>
    </source>
</evidence>
<dbReference type="Gene3D" id="2.60.40.420">
    <property type="entry name" value="Cupredoxins - blue copper proteins"/>
    <property type="match status" value="1"/>
</dbReference>
<dbReference type="GO" id="GO:0016491">
    <property type="term" value="F:oxidoreductase activity"/>
    <property type="evidence" value="ECO:0007669"/>
    <property type="project" value="InterPro"/>
</dbReference>
<feature type="domain" description="Plastocyanin-like" evidence="1">
    <location>
        <begin position="1"/>
        <end position="54"/>
    </location>
</feature>
<reference evidence="2 3" key="1">
    <citation type="submission" date="2018-05" db="EMBL/GenBank/DDBJ databases">
        <title>Evolution of small genomes with special reference to Mycobacterium leprae.</title>
        <authorList>
            <person name="Mohanty P.S."/>
            <person name="Bansal A.K."/>
            <person name="Gupta U.D."/>
            <person name="Naaz F."/>
            <person name="Dwivedi V.D."/>
            <person name="Singh H."/>
            <person name="Gupta G."/>
            <person name="Sharma S."/>
            <person name="Arora M."/>
        </authorList>
    </citation>
    <scope>NUCLEOTIDE SEQUENCE [LARGE SCALE GENOMIC DNA]</scope>
    <source>
        <strain evidence="2 3">MRHRU-235-G</strain>
    </source>
</reference>
<name>A0AAD0P8P4_MYCLR</name>
<dbReference type="Pfam" id="PF07731">
    <property type="entry name" value="Cu-oxidase_2"/>
    <property type="match status" value="1"/>
</dbReference>
<dbReference type="AlphaFoldDB" id="A0AAD0P8P4"/>
<dbReference type="Proteomes" id="UP000249682">
    <property type="component" value="Chromosome"/>
</dbReference>
<dbReference type="InterPro" id="IPR011706">
    <property type="entry name" value="Cu-oxidase_C"/>
</dbReference>
<dbReference type="SUPFAM" id="SSF49503">
    <property type="entry name" value="Cupredoxins"/>
    <property type="match status" value="1"/>
</dbReference>
<dbReference type="InterPro" id="IPR008972">
    <property type="entry name" value="Cupredoxin"/>
</dbReference>
<proteinExistence type="predicted"/>
<protein>
    <recommendedName>
        <fullName evidence="1">Plastocyanin-like domain-containing protein</fullName>
    </recommendedName>
</protein>